<accession>A0ACC2YJL1</accession>
<organism evidence="1 2">
    <name type="scientific">Coniosporium tulheliwenetii</name>
    <dbReference type="NCBI Taxonomy" id="3383036"/>
    <lineage>
        <taxon>Eukaryota</taxon>
        <taxon>Fungi</taxon>
        <taxon>Dikarya</taxon>
        <taxon>Ascomycota</taxon>
        <taxon>Pezizomycotina</taxon>
        <taxon>Dothideomycetes</taxon>
        <taxon>Dothideomycetes incertae sedis</taxon>
        <taxon>Coniosporium</taxon>
    </lineage>
</organism>
<dbReference type="EMBL" id="JAPDRP010000027">
    <property type="protein sequence ID" value="KAJ9635477.1"/>
    <property type="molecule type" value="Genomic_DNA"/>
</dbReference>
<proteinExistence type="predicted"/>
<gene>
    <name evidence="1" type="ORF">H2199_008480</name>
</gene>
<evidence type="ECO:0000313" key="1">
    <source>
        <dbReference type="EMBL" id="KAJ9635477.1"/>
    </source>
</evidence>
<name>A0ACC2YJL1_9PEZI</name>
<protein>
    <submittedName>
        <fullName evidence="1">Uncharacterized protein</fullName>
    </submittedName>
</protein>
<sequence length="644" mass="70708">MASPGPITELLGKIAYEFAQIQPLLPTYAHLLVSALFPIYAGAHASLSRPSSAAKPVKRKKSAADEDEGKNSDEEEDEEVKMEGLSHSDALVFPLLAGCTLAGLYFLIKWLQNADLLNKILNWYFALFGVFSVGKLIADAMDVAHGFMFPRQYVHDGTVWHVKGNERRTVAPTGKGLEERVRPSPLPGFLSKLPLSTGTTNMLWTLRELPRHKWTIKAYIHRILALRANVGLHGLTGFCLGLAAVLYFNFVDKPWYLTNLMGFGFAYGALQIMSPTTFDTGSLILAALFLYDIYFVFFTPMMVTVAKSLDVPIKLVFPRPAAPDAPPGASSQAMLGLGDVVLPGIMIGLALRFDLYLFYLRKQTETAPSSSSAEAASPDPEDAEKKELAQKAKYVPLTNHTAESFWTHSLSGRALVPGLSTSFPKPYFTASIIGYVVGMLATLGVMQVFNHAQPALLYLVPSVLISLWGTAFARGEIKEMWNFSEAVEDEAAAAGEDKKKQGQISFFSAEKQERQAKRLEKAVGRLVERDEGEKVDEHGQRDEVKHGDVKSSEESPKRKGTYPDRSRELVSFSISAPFALSIPKDTKPASAAETVTSATKTQPSRPESSSGDEVADSLDSNPRSRPRRRCSKKGEPAEKRQRTA</sequence>
<comment type="caution">
    <text evidence="1">The sequence shown here is derived from an EMBL/GenBank/DDBJ whole genome shotgun (WGS) entry which is preliminary data.</text>
</comment>
<reference evidence="1" key="1">
    <citation type="submission" date="2022-10" db="EMBL/GenBank/DDBJ databases">
        <title>Culturing micro-colonial fungi from biological soil crusts in the Mojave desert and describing Neophaeococcomyces mojavensis, and introducing the new genera and species Taxawa tesnikishii.</title>
        <authorList>
            <person name="Kurbessoian T."/>
            <person name="Stajich J.E."/>
        </authorList>
    </citation>
    <scope>NUCLEOTIDE SEQUENCE</scope>
    <source>
        <strain evidence="1">JES_115</strain>
    </source>
</reference>
<dbReference type="Proteomes" id="UP001172680">
    <property type="component" value="Unassembled WGS sequence"/>
</dbReference>
<evidence type="ECO:0000313" key="2">
    <source>
        <dbReference type="Proteomes" id="UP001172680"/>
    </source>
</evidence>
<keyword evidence="2" id="KW-1185">Reference proteome</keyword>